<evidence type="ECO:0000313" key="2">
    <source>
        <dbReference type="Proteomes" id="UP000886998"/>
    </source>
</evidence>
<dbReference type="AlphaFoldDB" id="A0A8X7CUY7"/>
<gene>
    <name evidence="1" type="ORF">TNIN_161811</name>
</gene>
<accession>A0A8X7CUY7</accession>
<protein>
    <submittedName>
        <fullName evidence="1">Uncharacterized protein</fullName>
    </submittedName>
</protein>
<evidence type="ECO:0000313" key="1">
    <source>
        <dbReference type="EMBL" id="GFY79627.1"/>
    </source>
</evidence>
<dbReference type="EMBL" id="BMAV01023698">
    <property type="protein sequence ID" value="GFY79627.1"/>
    <property type="molecule type" value="Genomic_DNA"/>
</dbReference>
<name>A0A8X7CUY7_9ARAC</name>
<organism evidence="1 2">
    <name type="scientific">Trichonephila inaurata madagascariensis</name>
    <dbReference type="NCBI Taxonomy" id="2747483"/>
    <lineage>
        <taxon>Eukaryota</taxon>
        <taxon>Metazoa</taxon>
        <taxon>Ecdysozoa</taxon>
        <taxon>Arthropoda</taxon>
        <taxon>Chelicerata</taxon>
        <taxon>Arachnida</taxon>
        <taxon>Araneae</taxon>
        <taxon>Araneomorphae</taxon>
        <taxon>Entelegynae</taxon>
        <taxon>Araneoidea</taxon>
        <taxon>Nephilidae</taxon>
        <taxon>Trichonephila</taxon>
        <taxon>Trichonephila inaurata</taxon>
    </lineage>
</organism>
<comment type="caution">
    <text evidence="1">The sequence shown here is derived from an EMBL/GenBank/DDBJ whole genome shotgun (WGS) entry which is preliminary data.</text>
</comment>
<reference evidence="1" key="1">
    <citation type="submission" date="2020-08" db="EMBL/GenBank/DDBJ databases">
        <title>Multicomponent nature underlies the extraordinary mechanical properties of spider dragline silk.</title>
        <authorList>
            <person name="Kono N."/>
            <person name="Nakamura H."/>
            <person name="Mori M."/>
            <person name="Yoshida Y."/>
            <person name="Ohtoshi R."/>
            <person name="Malay A.D."/>
            <person name="Moran D.A.P."/>
            <person name="Tomita M."/>
            <person name="Numata K."/>
            <person name="Arakawa K."/>
        </authorList>
    </citation>
    <scope>NUCLEOTIDE SEQUENCE</scope>
</reference>
<sequence length="177" mass="19702">MTHRHLPEVAPKPAFMSGQSVGSSSFSTLFAISGDSPALRLCRPQFKVHTASFRQYVKATTSTLSAQVLYPVKRSPAVCSTQNKQKAKCLLNPAFPRTVPAPLRSRRHRFKLKCSKAFFFPVHAVECGLSSSSLWGPVFKACIVYRSAIRRNLYQRKPEAFSRSGEVRGVVEVISWA</sequence>
<proteinExistence type="predicted"/>
<keyword evidence="2" id="KW-1185">Reference proteome</keyword>
<dbReference type="Proteomes" id="UP000886998">
    <property type="component" value="Unassembled WGS sequence"/>
</dbReference>